<feature type="domain" description="Xylose isomerase-like TIM barrel" evidence="1">
    <location>
        <begin position="28"/>
        <end position="304"/>
    </location>
</feature>
<dbReference type="InterPro" id="IPR036237">
    <property type="entry name" value="Xyl_isomerase-like_sf"/>
</dbReference>
<organism evidence="2">
    <name type="scientific">Meiothermus ruber</name>
    <dbReference type="NCBI Taxonomy" id="277"/>
    <lineage>
        <taxon>Bacteria</taxon>
        <taxon>Thermotogati</taxon>
        <taxon>Deinococcota</taxon>
        <taxon>Deinococci</taxon>
        <taxon>Thermales</taxon>
        <taxon>Thermaceae</taxon>
        <taxon>Meiothermus</taxon>
    </lineage>
</organism>
<name>A0A7C3DF25_MEIRU</name>
<dbReference type="InterPro" id="IPR050312">
    <property type="entry name" value="IolE/XylAMocC-like"/>
</dbReference>
<reference evidence="2" key="1">
    <citation type="journal article" date="2020" name="mSystems">
        <title>Genome- and Community-Level Interaction Insights into Carbon Utilization and Element Cycling Functions of Hydrothermarchaeota in Hydrothermal Sediment.</title>
        <authorList>
            <person name="Zhou Z."/>
            <person name="Liu Y."/>
            <person name="Xu W."/>
            <person name="Pan J."/>
            <person name="Luo Z.H."/>
            <person name="Li M."/>
        </authorList>
    </citation>
    <scope>NUCLEOTIDE SEQUENCE [LARGE SCALE GENOMIC DNA]</scope>
    <source>
        <strain evidence="2">SpSt-524</strain>
    </source>
</reference>
<evidence type="ECO:0000259" key="1">
    <source>
        <dbReference type="Pfam" id="PF01261"/>
    </source>
</evidence>
<protein>
    <submittedName>
        <fullName evidence="2">Xylose isomerase</fullName>
    </submittedName>
</protein>
<dbReference type="Gene3D" id="3.20.20.150">
    <property type="entry name" value="Divalent-metal-dependent TIM barrel enzymes"/>
    <property type="match status" value="1"/>
</dbReference>
<dbReference type="Pfam" id="PF01261">
    <property type="entry name" value="AP_endonuc_2"/>
    <property type="match status" value="1"/>
</dbReference>
<proteinExistence type="predicted"/>
<keyword evidence="2" id="KW-0413">Isomerase</keyword>
<sequence>MAIRFGNAPCSWGTIEGWGQGIGYRQMLDELKASGYHGTELGDWGYMPTEPARLRQELQTRGLSMLGAYEGVYLLEPGEHAAGETRVLRTARLLQSVADLNQGWSPLVVLADEHSRDPVRFQHAGRIRPEQSLSAQQWKVFAAGANRIARAVHDETGLRTVFHHHCAGYVETPWEIEALLEHTDERVLGLVFDTGHYLYGTGLNEPERVLEGLERFKSRLWYVHYKDCHPQIASRARQQGWNYKEAIGQGVFCELGQGQIDFGAVTRKLQALGYDGWITVEQDVLPGMGQPRESAQRNRDYLRRVTGL</sequence>
<dbReference type="SUPFAM" id="SSF51658">
    <property type="entry name" value="Xylose isomerase-like"/>
    <property type="match status" value="1"/>
</dbReference>
<dbReference type="InterPro" id="IPR013022">
    <property type="entry name" value="Xyl_isomerase-like_TIM-brl"/>
</dbReference>
<evidence type="ECO:0000313" key="2">
    <source>
        <dbReference type="EMBL" id="HFG19869.1"/>
    </source>
</evidence>
<dbReference type="PANTHER" id="PTHR12110:SF41">
    <property type="entry name" value="INOSOSE DEHYDRATASE"/>
    <property type="match status" value="1"/>
</dbReference>
<gene>
    <name evidence="2" type="ORF">ENS82_03990</name>
</gene>
<dbReference type="EMBL" id="DSWI01000011">
    <property type="protein sequence ID" value="HFG19869.1"/>
    <property type="molecule type" value="Genomic_DNA"/>
</dbReference>
<dbReference type="PANTHER" id="PTHR12110">
    <property type="entry name" value="HYDROXYPYRUVATE ISOMERASE"/>
    <property type="match status" value="1"/>
</dbReference>
<comment type="caution">
    <text evidence="2">The sequence shown here is derived from an EMBL/GenBank/DDBJ whole genome shotgun (WGS) entry which is preliminary data.</text>
</comment>
<accession>A0A7C3DF25</accession>
<dbReference type="AlphaFoldDB" id="A0A7C3DF25"/>
<dbReference type="GO" id="GO:0016853">
    <property type="term" value="F:isomerase activity"/>
    <property type="evidence" value="ECO:0007669"/>
    <property type="project" value="UniProtKB-KW"/>
</dbReference>